<feature type="domain" description="Chitin-binding type-3" evidence="3">
    <location>
        <begin position="44"/>
        <end position="86"/>
    </location>
</feature>
<accession>A0A2W2HHC7</accession>
<dbReference type="GO" id="GO:0005975">
    <property type="term" value="P:carbohydrate metabolic process"/>
    <property type="evidence" value="ECO:0007669"/>
    <property type="project" value="InterPro"/>
</dbReference>
<evidence type="ECO:0000313" key="5">
    <source>
        <dbReference type="Proteomes" id="UP000248544"/>
    </source>
</evidence>
<dbReference type="Gene3D" id="2.10.10.20">
    <property type="entry name" value="Carbohydrate-binding module superfamily 5/12"/>
    <property type="match status" value="1"/>
</dbReference>
<keyword evidence="5" id="KW-1185">Reference proteome</keyword>
<dbReference type="Pfam" id="PF02839">
    <property type="entry name" value="CBM_5_12"/>
    <property type="match status" value="1"/>
</dbReference>
<name>A0A2W2HHC7_9ACTN</name>
<reference evidence="4 5" key="1">
    <citation type="submission" date="2018-01" db="EMBL/GenBank/DDBJ databases">
        <title>Draft genome sequence of Sphaerisporangium sp. 7K107.</title>
        <authorList>
            <person name="Sahin N."/>
            <person name="Saygin H."/>
            <person name="Ay H."/>
        </authorList>
    </citation>
    <scope>NUCLEOTIDE SEQUENCE [LARGE SCALE GENOMIC DNA]</scope>
    <source>
        <strain evidence="4 5">7K107</strain>
    </source>
</reference>
<keyword evidence="2" id="KW-0732">Signal</keyword>
<organism evidence="4 5">
    <name type="scientific">Spongiactinospora gelatinilytica</name>
    <dbReference type="NCBI Taxonomy" id="2666298"/>
    <lineage>
        <taxon>Bacteria</taxon>
        <taxon>Bacillati</taxon>
        <taxon>Actinomycetota</taxon>
        <taxon>Actinomycetes</taxon>
        <taxon>Streptosporangiales</taxon>
        <taxon>Streptosporangiaceae</taxon>
        <taxon>Spongiactinospora</taxon>
    </lineage>
</organism>
<dbReference type="AlphaFoldDB" id="A0A2W2HHC7"/>
<dbReference type="SUPFAM" id="SSF51055">
    <property type="entry name" value="Carbohydrate binding domain"/>
    <property type="match status" value="1"/>
</dbReference>
<evidence type="ECO:0000259" key="3">
    <source>
        <dbReference type="Pfam" id="PF02839"/>
    </source>
</evidence>
<dbReference type="CDD" id="cd12214">
    <property type="entry name" value="ChiA1_BD"/>
    <property type="match status" value="1"/>
</dbReference>
<evidence type="ECO:0000313" key="4">
    <source>
        <dbReference type="EMBL" id="PZG51085.1"/>
    </source>
</evidence>
<feature type="signal peptide" evidence="2">
    <location>
        <begin position="1"/>
        <end position="25"/>
    </location>
</feature>
<sequence length="89" mass="9500">MKIRHTAISLLTGIALAGGAYVATAAPAGAFVQTGAVVHASYGEWTPGKHYKPPFCRIVYGGVEHVCVVEHTAWPGFEPSNVPALWRRV</sequence>
<dbReference type="InterPro" id="IPR036573">
    <property type="entry name" value="CBM_sf_5/12"/>
</dbReference>
<dbReference type="Proteomes" id="UP000248544">
    <property type="component" value="Unassembled WGS sequence"/>
</dbReference>
<dbReference type="GO" id="GO:0005576">
    <property type="term" value="C:extracellular region"/>
    <property type="evidence" value="ECO:0007669"/>
    <property type="project" value="InterPro"/>
</dbReference>
<evidence type="ECO:0000256" key="1">
    <source>
        <dbReference type="ARBA" id="ARBA00022801"/>
    </source>
</evidence>
<comment type="caution">
    <text evidence="4">The sequence shown here is derived from an EMBL/GenBank/DDBJ whole genome shotgun (WGS) entry which is preliminary data.</text>
</comment>
<dbReference type="GO" id="GO:0030246">
    <property type="term" value="F:carbohydrate binding"/>
    <property type="evidence" value="ECO:0007669"/>
    <property type="project" value="InterPro"/>
</dbReference>
<feature type="chain" id="PRO_5015973343" description="Chitin-binding type-3 domain-containing protein" evidence="2">
    <location>
        <begin position="26"/>
        <end position="89"/>
    </location>
</feature>
<dbReference type="EMBL" id="POUA01000048">
    <property type="protein sequence ID" value="PZG51085.1"/>
    <property type="molecule type" value="Genomic_DNA"/>
</dbReference>
<dbReference type="InterPro" id="IPR003610">
    <property type="entry name" value="CBM5/12"/>
</dbReference>
<gene>
    <name evidence="4" type="ORF">C1I98_09065</name>
</gene>
<keyword evidence="1" id="KW-0378">Hydrolase</keyword>
<dbReference type="GO" id="GO:0004553">
    <property type="term" value="F:hydrolase activity, hydrolyzing O-glycosyl compounds"/>
    <property type="evidence" value="ECO:0007669"/>
    <property type="project" value="InterPro"/>
</dbReference>
<dbReference type="RefSeq" id="WP_111166633.1">
    <property type="nucleotide sequence ID" value="NZ_POUA01000048.1"/>
</dbReference>
<evidence type="ECO:0000256" key="2">
    <source>
        <dbReference type="SAM" id="SignalP"/>
    </source>
</evidence>
<proteinExistence type="predicted"/>
<protein>
    <recommendedName>
        <fullName evidence="3">Chitin-binding type-3 domain-containing protein</fullName>
    </recommendedName>
</protein>